<feature type="domain" description="MannoseP isomerase/GMP-like beta-helix" evidence="2">
    <location>
        <begin position="294"/>
        <end position="348"/>
    </location>
</feature>
<reference evidence="3" key="1">
    <citation type="submission" date="2018-01" db="EMBL/GenBank/DDBJ databases">
        <authorList>
            <person name="Regsiter A."/>
            <person name="William W."/>
        </authorList>
    </citation>
    <scope>NUCLEOTIDE SEQUENCE</scope>
    <source>
        <strain evidence="3">TRIP AH-1</strain>
    </source>
</reference>
<gene>
    <name evidence="3" type="ORF">PITCH_A50038</name>
</gene>
<dbReference type="InterPro" id="IPR029044">
    <property type="entry name" value="Nucleotide-diphossugar_trans"/>
</dbReference>
<keyword evidence="3" id="KW-0548">Nucleotidyltransferase</keyword>
<dbReference type="GO" id="GO:0009298">
    <property type="term" value="P:GDP-mannose biosynthetic process"/>
    <property type="evidence" value="ECO:0007669"/>
    <property type="project" value="TreeGrafter"/>
</dbReference>
<dbReference type="GO" id="GO:0016853">
    <property type="term" value="F:isomerase activity"/>
    <property type="evidence" value="ECO:0007669"/>
    <property type="project" value="UniProtKB-KW"/>
</dbReference>
<proteinExistence type="predicted"/>
<dbReference type="InterPro" id="IPR005835">
    <property type="entry name" value="NTP_transferase_dom"/>
</dbReference>
<dbReference type="AlphaFoldDB" id="A0A445N0G7"/>
<dbReference type="PANTHER" id="PTHR46390">
    <property type="entry name" value="MANNOSE-1-PHOSPHATE GUANYLYLTRANSFERASE"/>
    <property type="match status" value="1"/>
</dbReference>
<dbReference type="Pfam" id="PF00483">
    <property type="entry name" value="NTP_transferase"/>
    <property type="match status" value="1"/>
</dbReference>
<evidence type="ECO:0000313" key="3">
    <source>
        <dbReference type="EMBL" id="SPD75236.1"/>
    </source>
</evidence>
<keyword evidence="3" id="KW-0808">Transferase</keyword>
<dbReference type="SUPFAM" id="SSF53448">
    <property type="entry name" value="Nucleotide-diphospho-sugar transferases"/>
    <property type="match status" value="1"/>
</dbReference>
<dbReference type="InterPro" id="IPR054566">
    <property type="entry name" value="ManC/GMP-like_b-helix"/>
</dbReference>
<dbReference type="Pfam" id="PF22640">
    <property type="entry name" value="ManC_GMP_beta-helix"/>
    <property type="match status" value="1"/>
</dbReference>
<dbReference type="Gene3D" id="3.90.550.10">
    <property type="entry name" value="Spore Coat Polysaccharide Biosynthesis Protein SpsA, Chain A"/>
    <property type="match status" value="1"/>
</dbReference>
<dbReference type="CDD" id="cd02509">
    <property type="entry name" value="GDP-M1P_Guanylyltransferase"/>
    <property type="match status" value="1"/>
</dbReference>
<dbReference type="InterPro" id="IPR051161">
    <property type="entry name" value="Mannose-6P_isomerase_type2"/>
</dbReference>
<protein>
    <submittedName>
        <fullName evidence="3">Putative mannose-1-phosphate guanylyltransferase/mannose-6-phosphate isomerase</fullName>
    </submittedName>
</protein>
<feature type="domain" description="Nucleotidyl transferase" evidence="1">
    <location>
        <begin position="3"/>
        <end position="281"/>
    </location>
</feature>
<dbReference type="SUPFAM" id="SSF159283">
    <property type="entry name" value="Guanosine diphospho-D-mannose pyrophosphorylase/mannose-6-phosphate isomerase linker domain"/>
    <property type="match status" value="1"/>
</dbReference>
<dbReference type="InterPro" id="IPR049577">
    <property type="entry name" value="GMPP_N"/>
</dbReference>
<evidence type="ECO:0000259" key="2">
    <source>
        <dbReference type="Pfam" id="PF22640"/>
    </source>
</evidence>
<organism evidence="3">
    <name type="scientific">uncultured Desulfobacterium sp</name>
    <dbReference type="NCBI Taxonomy" id="201089"/>
    <lineage>
        <taxon>Bacteria</taxon>
        <taxon>Pseudomonadati</taxon>
        <taxon>Thermodesulfobacteriota</taxon>
        <taxon>Desulfobacteria</taxon>
        <taxon>Desulfobacterales</taxon>
        <taxon>Desulfobacteriaceae</taxon>
        <taxon>Desulfobacterium</taxon>
        <taxon>environmental samples</taxon>
    </lineage>
</organism>
<evidence type="ECO:0000259" key="1">
    <source>
        <dbReference type="Pfam" id="PF00483"/>
    </source>
</evidence>
<keyword evidence="3" id="KW-0413">Isomerase</keyword>
<dbReference type="PANTHER" id="PTHR46390:SF1">
    <property type="entry name" value="MANNOSE-1-PHOSPHATE GUANYLYLTRANSFERASE"/>
    <property type="match status" value="1"/>
</dbReference>
<name>A0A445N0G7_9BACT</name>
<dbReference type="GO" id="GO:0004475">
    <property type="term" value="F:mannose-1-phosphate guanylyltransferase (GTP) activity"/>
    <property type="evidence" value="ECO:0007669"/>
    <property type="project" value="InterPro"/>
</dbReference>
<sequence length="358" mass="39282">MFTVIMTGGSGTRFWPVSRQRRPKQFLNITGTGPMVVETCNRLKPVSRDEEMILVLGEQHLEEAKGLFSGRKVHMLAEPIGRNTAPCIGLGALYARHMGCKGSVAFLPADHYIGNPEAFLKALSAAGRLAEQGGIVTLGIVPSRPETGYGYIRRTDTCSDAGGVTAYDVSGFYEKPDLNTALGYLGTGEFYWNAGIFVATADTIIEEINKLLPDLYQGLLRLEKAMGTDRFDTEFKAVYQGLKGISFDYGIMEKTKQMMSVIPCECGWSDVGSWASVYELRSAEFDANKNLTEGQAIMIDCEGSLVSGNGSRLVACLGLKDCLIVDTHDALLVTHLDRSQDIRRIVDLLKQNKRDELL</sequence>
<accession>A0A445N0G7</accession>
<dbReference type="EMBL" id="OJIN01000192">
    <property type="protein sequence ID" value="SPD75236.1"/>
    <property type="molecule type" value="Genomic_DNA"/>
</dbReference>